<dbReference type="EMBL" id="CAFBNG010000009">
    <property type="protein sequence ID" value="CAB4931697.1"/>
    <property type="molecule type" value="Genomic_DNA"/>
</dbReference>
<organism evidence="1">
    <name type="scientific">freshwater metagenome</name>
    <dbReference type="NCBI Taxonomy" id="449393"/>
    <lineage>
        <taxon>unclassified sequences</taxon>
        <taxon>metagenomes</taxon>
        <taxon>ecological metagenomes</taxon>
    </lineage>
</organism>
<gene>
    <name evidence="1" type="ORF">UFOPK3774_00103</name>
</gene>
<reference evidence="1" key="1">
    <citation type="submission" date="2020-05" db="EMBL/GenBank/DDBJ databases">
        <authorList>
            <person name="Chiriac C."/>
            <person name="Salcher M."/>
            <person name="Ghai R."/>
            <person name="Kavagutti S V."/>
        </authorList>
    </citation>
    <scope>NUCLEOTIDE SEQUENCE</scope>
</reference>
<accession>A0A6J7INJ0</accession>
<evidence type="ECO:0000313" key="1">
    <source>
        <dbReference type="EMBL" id="CAB4931697.1"/>
    </source>
</evidence>
<name>A0A6J7INJ0_9ZZZZ</name>
<protein>
    <submittedName>
        <fullName evidence="1">Unannotated protein</fullName>
    </submittedName>
</protein>
<proteinExistence type="predicted"/>
<dbReference type="AlphaFoldDB" id="A0A6J7INJ0"/>
<sequence length="177" mass="19680">MPNNWHEITTKQLNAQEALATDADAKDRAAMVQWQVAYSTDKAITPAEVFNLNSVDAPVVLARVRSLFPDESNSVSNNSLRNMVVPLTTWVTEPTATTPVYEIFDDQDRIEKGARGVRTVFSFTLHGEKQSIDQTALLSPDRSTIYVLLIRCSSLCFEKNKAAITKIAESFTVRGTK</sequence>